<comment type="caution">
    <text evidence="2">The sequence shown here is derived from an EMBL/GenBank/DDBJ whole genome shotgun (WGS) entry which is preliminary data.</text>
</comment>
<accession>A0A3P3E5N7</accession>
<feature type="domain" description="HTH marR-type" evidence="1">
    <location>
        <begin position="9"/>
        <end position="142"/>
    </location>
</feature>
<dbReference type="InterPro" id="IPR000835">
    <property type="entry name" value="HTH_MarR-typ"/>
</dbReference>
<dbReference type="PANTHER" id="PTHR33164">
    <property type="entry name" value="TRANSCRIPTIONAL REGULATOR, MARR FAMILY"/>
    <property type="match status" value="1"/>
</dbReference>
<dbReference type="GO" id="GO:0006950">
    <property type="term" value="P:response to stress"/>
    <property type="evidence" value="ECO:0007669"/>
    <property type="project" value="TreeGrafter"/>
</dbReference>
<dbReference type="InterPro" id="IPR036390">
    <property type="entry name" value="WH_DNA-bd_sf"/>
</dbReference>
<dbReference type="GO" id="GO:0003700">
    <property type="term" value="F:DNA-binding transcription factor activity"/>
    <property type="evidence" value="ECO:0007669"/>
    <property type="project" value="InterPro"/>
</dbReference>
<dbReference type="PRINTS" id="PR00598">
    <property type="entry name" value="HTHMARR"/>
</dbReference>
<dbReference type="RefSeq" id="WP_124961797.1">
    <property type="nucleotide sequence ID" value="NZ_RQXU01000031.1"/>
</dbReference>
<dbReference type="Pfam" id="PF12802">
    <property type="entry name" value="MarR_2"/>
    <property type="match status" value="1"/>
</dbReference>
<reference evidence="2 3" key="1">
    <citation type="submission" date="2018-11" db="EMBL/GenBank/DDBJ databases">
        <title>The genome of Variovorax sp T529.</title>
        <authorList>
            <person name="Gao J."/>
        </authorList>
    </citation>
    <scope>NUCLEOTIDE SEQUENCE [LARGE SCALE GENOMIC DNA]</scope>
    <source>
        <strain evidence="2 3">T529</strain>
    </source>
</reference>
<name>A0A3P3E5N7_9BURK</name>
<dbReference type="PANTHER" id="PTHR33164:SF43">
    <property type="entry name" value="HTH-TYPE TRANSCRIPTIONAL REPRESSOR YETL"/>
    <property type="match status" value="1"/>
</dbReference>
<dbReference type="EMBL" id="RQXU01000031">
    <property type="protein sequence ID" value="RRH81336.1"/>
    <property type="molecule type" value="Genomic_DNA"/>
</dbReference>
<protein>
    <submittedName>
        <fullName evidence="2">MarR family transcriptional regulator</fullName>
    </submittedName>
</protein>
<dbReference type="Gene3D" id="1.10.10.10">
    <property type="entry name" value="Winged helix-like DNA-binding domain superfamily/Winged helix DNA-binding domain"/>
    <property type="match status" value="1"/>
</dbReference>
<evidence type="ECO:0000313" key="2">
    <source>
        <dbReference type="EMBL" id="RRH81336.1"/>
    </source>
</evidence>
<dbReference type="Proteomes" id="UP000271590">
    <property type="component" value="Unassembled WGS sequence"/>
</dbReference>
<evidence type="ECO:0000313" key="3">
    <source>
        <dbReference type="Proteomes" id="UP000271590"/>
    </source>
</evidence>
<dbReference type="InterPro" id="IPR039422">
    <property type="entry name" value="MarR/SlyA-like"/>
</dbReference>
<evidence type="ECO:0000259" key="1">
    <source>
        <dbReference type="PROSITE" id="PS50995"/>
    </source>
</evidence>
<dbReference type="PROSITE" id="PS50995">
    <property type="entry name" value="HTH_MARR_2"/>
    <property type="match status" value="1"/>
</dbReference>
<proteinExistence type="predicted"/>
<organism evidence="2 3">
    <name type="scientific">Variovorax beijingensis</name>
    <dbReference type="NCBI Taxonomy" id="2496117"/>
    <lineage>
        <taxon>Bacteria</taxon>
        <taxon>Pseudomonadati</taxon>
        <taxon>Pseudomonadota</taxon>
        <taxon>Betaproteobacteria</taxon>
        <taxon>Burkholderiales</taxon>
        <taxon>Comamonadaceae</taxon>
        <taxon>Variovorax</taxon>
    </lineage>
</organism>
<sequence>MTAPRRSLDDLLLYRLARLIGVAGGMVIRLCEGRFGITRREWRLIAVLASRGELGSSQLAEHAQLDRARTSKAVGSLVEKRLVSRVARAGDRRQVLLGLTESGQALYEELFPLVTKINAELMEALDQEDAARLDGFLDRLQAQAERMVQKAVLPKADRGRRGAGGISPPSFRSP</sequence>
<dbReference type="AlphaFoldDB" id="A0A3P3E5N7"/>
<dbReference type="SMART" id="SM00347">
    <property type="entry name" value="HTH_MARR"/>
    <property type="match status" value="1"/>
</dbReference>
<dbReference type="InterPro" id="IPR036388">
    <property type="entry name" value="WH-like_DNA-bd_sf"/>
</dbReference>
<dbReference type="SUPFAM" id="SSF46785">
    <property type="entry name" value="Winged helix' DNA-binding domain"/>
    <property type="match status" value="1"/>
</dbReference>
<gene>
    <name evidence="2" type="ORF">EH244_29040</name>
</gene>